<evidence type="ECO:0000256" key="5">
    <source>
        <dbReference type="ARBA" id="ARBA00022989"/>
    </source>
</evidence>
<comment type="caution">
    <text evidence="8">The sequence shown here is derived from an EMBL/GenBank/DDBJ whole genome shotgun (WGS) entry which is preliminary data.</text>
</comment>
<feature type="transmembrane region" description="Helical" evidence="7">
    <location>
        <begin position="59"/>
        <end position="79"/>
    </location>
</feature>
<dbReference type="Proteomes" id="UP001500738">
    <property type="component" value="Unassembled WGS sequence"/>
</dbReference>
<keyword evidence="4 7" id="KW-0812">Transmembrane</keyword>
<evidence type="ECO:0000256" key="7">
    <source>
        <dbReference type="SAM" id="Phobius"/>
    </source>
</evidence>
<gene>
    <name evidence="8" type="ORF">GCM10009115_30430</name>
</gene>
<dbReference type="InterPro" id="IPR007341">
    <property type="entry name" value="Transgly_assoc"/>
</dbReference>
<keyword evidence="9" id="KW-1185">Reference proteome</keyword>
<evidence type="ECO:0000256" key="4">
    <source>
        <dbReference type="ARBA" id="ARBA00022692"/>
    </source>
</evidence>
<reference evidence="8 9" key="1">
    <citation type="journal article" date="2019" name="Int. J. Syst. Evol. Microbiol.">
        <title>The Global Catalogue of Microorganisms (GCM) 10K type strain sequencing project: providing services to taxonomists for standard genome sequencing and annotation.</title>
        <authorList>
            <consortium name="The Broad Institute Genomics Platform"/>
            <consortium name="The Broad Institute Genome Sequencing Center for Infectious Disease"/>
            <person name="Wu L."/>
            <person name="Ma J."/>
        </authorList>
    </citation>
    <scope>NUCLEOTIDE SEQUENCE [LARGE SCALE GENOMIC DNA]</scope>
    <source>
        <strain evidence="8 9">JCM 15910</strain>
    </source>
</reference>
<proteinExistence type="inferred from homology"/>
<dbReference type="RefSeq" id="WP_215351937.1">
    <property type="nucleotide sequence ID" value="NZ_BAAAFE010000009.1"/>
</dbReference>
<evidence type="ECO:0000256" key="1">
    <source>
        <dbReference type="ARBA" id="ARBA00004651"/>
    </source>
</evidence>
<evidence type="ECO:0000313" key="9">
    <source>
        <dbReference type="Proteomes" id="UP001500738"/>
    </source>
</evidence>
<keyword evidence="3" id="KW-1003">Cell membrane</keyword>
<organism evidence="8 9">
    <name type="scientific">Sphingopyxis soli</name>
    <dbReference type="NCBI Taxonomy" id="592051"/>
    <lineage>
        <taxon>Bacteria</taxon>
        <taxon>Pseudomonadati</taxon>
        <taxon>Pseudomonadota</taxon>
        <taxon>Alphaproteobacteria</taxon>
        <taxon>Sphingomonadales</taxon>
        <taxon>Sphingomonadaceae</taxon>
        <taxon>Sphingopyxis</taxon>
    </lineage>
</organism>
<feature type="transmembrane region" description="Helical" evidence="7">
    <location>
        <begin position="28"/>
        <end position="47"/>
    </location>
</feature>
<evidence type="ECO:0008006" key="10">
    <source>
        <dbReference type="Google" id="ProtNLM"/>
    </source>
</evidence>
<protein>
    <recommendedName>
        <fullName evidence="10">GlsB/YeaQ/YmgE family stress response membrane protein</fullName>
    </recommendedName>
</protein>
<accession>A0ABN1MBG1</accession>
<comment type="similarity">
    <text evidence="2">Belongs to the UPF0410 family.</text>
</comment>
<evidence type="ECO:0000256" key="6">
    <source>
        <dbReference type="ARBA" id="ARBA00023136"/>
    </source>
</evidence>
<keyword evidence="5 7" id="KW-1133">Transmembrane helix</keyword>
<evidence type="ECO:0000256" key="3">
    <source>
        <dbReference type="ARBA" id="ARBA00022475"/>
    </source>
</evidence>
<dbReference type="PANTHER" id="PTHR33884:SF3">
    <property type="entry name" value="UPF0410 PROTEIN YMGE"/>
    <property type="match status" value="1"/>
</dbReference>
<dbReference type="EMBL" id="BAAAFE010000009">
    <property type="protein sequence ID" value="GAA0866638.1"/>
    <property type="molecule type" value="Genomic_DNA"/>
</dbReference>
<dbReference type="Pfam" id="PF04226">
    <property type="entry name" value="Transgly_assoc"/>
    <property type="match status" value="1"/>
</dbReference>
<name>A0ABN1MBG1_9SPHN</name>
<comment type="subcellular location">
    <subcellularLocation>
        <location evidence="1">Cell membrane</location>
        <topology evidence="1">Multi-pass membrane protein</topology>
    </subcellularLocation>
</comment>
<dbReference type="PANTHER" id="PTHR33884">
    <property type="entry name" value="UPF0410 PROTEIN YMGE"/>
    <property type="match status" value="1"/>
</dbReference>
<keyword evidence="6 7" id="KW-0472">Membrane</keyword>
<evidence type="ECO:0000256" key="2">
    <source>
        <dbReference type="ARBA" id="ARBA00011006"/>
    </source>
</evidence>
<evidence type="ECO:0000313" key="8">
    <source>
        <dbReference type="EMBL" id="GAA0866638.1"/>
    </source>
</evidence>
<sequence length="82" mass="8350">MINILSAIISGLIIGALARFFYPGAVQMGWIATILLGIGGSLLAGLVTTRGVRGEFHRAGCLASIIGAIVLIFVGRLLGIGG</sequence>